<dbReference type="EMBL" id="JBHTBH010000012">
    <property type="protein sequence ID" value="MFC7330575.1"/>
    <property type="molecule type" value="Genomic_DNA"/>
</dbReference>
<organism evidence="1 2">
    <name type="scientific">Marinactinospora rubrisoli</name>
    <dbReference type="NCBI Taxonomy" id="2715399"/>
    <lineage>
        <taxon>Bacteria</taxon>
        <taxon>Bacillati</taxon>
        <taxon>Actinomycetota</taxon>
        <taxon>Actinomycetes</taxon>
        <taxon>Streptosporangiales</taxon>
        <taxon>Nocardiopsidaceae</taxon>
        <taxon>Marinactinospora</taxon>
    </lineage>
</organism>
<accession>A0ABW2KMI7</accession>
<dbReference type="PANTHER" id="PTHR36454:SF1">
    <property type="entry name" value="DUF1015 DOMAIN-CONTAINING PROTEIN"/>
    <property type="match status" value="1"/>
</dbReference>
<dbReference type="Proteomes" id="UP001596540">
    <property type="component" value="Unassembled WGS sequence"/>
</dbReference>
<dbReference type="InterPro" id="IPR008323">
    <property type="entry name" value="UCP033563"/>
</dbReference>
<evidence type="ECO:0000313" key="2">
    <source>
        <dbReference type="Proteomes" id="UP001596540"/>
    </source>
</evidence>
<dbReference type="RefSeq" id="WP_379873212.1">
    <property type="nucleotide sequence ID" value="NZ_JBHTBH010000012.1"/>
</dbReference>
<dbReference type="Pfam" id="PF06245">
    <property type="entry name" value="DUF1015"/>
    <property type="match status" value="1"/>
</dbReference>
<protein>
    <submittedName>
        <fullName evidence="1">DUF1015 domain-containing protein</fullName>
    </submittedName>
</protein>
<sequence length="444" mass="46521">MGDIADDALELAPFRGLRYATPGARPAVDPPPPNIALALAPPYDVLDAAAVSGLMRAEPHNAVRLTVPPAATAANGSTRALAGPDRYARAAATFQRWIDDGVLVRDSEPLLYVYEQTAPDGTRQRGLVGALRLPRPGSAAVRPHEDVLSEPVADRARLMAAAHANLEPIFLLYRGGTGAQRGLASRTVDAVADSTTTPLVRTTTDDQVTHRVWAIADPRLQADIAADFATRTALIADGHHRYAAYQRLRAAQQGPGAWDHGLALLVDSDATPPRVGAIHRVLPDLDAAGAARAAGTVAEVEPVQVDGDDSLRAALGRLAKAAADGPAMLLVGGGAGHLLHGFDPGRLAAAMPGRSPAWRALPTAVLTRVLLPLWNRTDETARLVHDDPAGAVAALRPDRDSAVILPALSVADVYAVTAVGELTPRKSTSFGPKPRTGLVMRTLL</sequence>
<keyword evidence="2" id="KW-1185">Reference proteome</keyword>
<proteinExistence type="predicted"/>
<comment type="caution">
    <text evidence="1">The sequence shown here is derived from an EMBL/GenBank/DDBJ whole genome shotgun (WGS) entry which is preliminary data.</text>
</comment>
<gene>
    <name evidence="1" type="ORF">ACFQRF_22860</name>
</gene>
<name>A0ABW2KMI7_9ACTN</name>
<evidence type="ECO:0000313" key="1">
    <source>
        <dbReference type="EMBL" id="MFC7330575.1"/>
    </source>
</evidence>
<dbReference type="PANTHER" id="PTHR36454">
    <property type="entry name" value="LMO2823 PROTEIN"/>
    <property type="match status" value="1"/>
</dbReference>
<reference evidence="2" key="1">
    <citation type="journal article" date="2019" name="Int. J. Syst. Evol. Microbiol.">
        <title>The Global Catalogue of Microorganisms (GCM) 10K type strain sequencing project: providing services to taxonomists for standard genome sequencing and annotation.</title>
        <authorList>
            <consortium name="The Broad Institute Genomics Platform"/>
            <consortium name="The Broad Institute Genome Sequencing Center for Infectious Disease"/>
            <person name="Wu L."/>
            <person name="Ma J."/>
        </authorList>
    </citation>
    <scope>NUCLEOTIDE SEQUENCE [LARGE SCALE GENOMIC DNA]</scope>
    <source>
        <strain evidence="2">CGMCC 4.7382</strain>
    </source>
</reference>